<dbReference type="Gene3D" id="2.30.30.40">
    <property type="entry name" value="SH3 Domains"/>
    <property type="match status" value="1"/>
</dbReference>
<dbReference type="InterPro" id="IPR039315">
    <property type="entry name" value="CheW"/>
</dbReference>
<dbReference type="OrthoDB" id="6589374at2"/>
<evidence type="ECO:0000313" key="4">
    <source>
        <dbReference type="Proteomes" id="UP000253204"/>
    </source>
</evidence>
<dbReference type="GO" id="GO:0006935">
    <property type="term" value="P:chemotaxis"/>
    <property type="evidence" value="ECO:0007669"/>
    <property type="project" value="InterPro"/>
</dbReference>
<organism evidence="3 4">
    <name type="scientific">Vreelandella rituensis</name>
    <dbReference type="NCBI Taxonomy" id="2282306"/>
    <lineage>
        <taxon>Bacteria</taxon>
        <taxon>Pseudomonadati</taxon>
        <taxon>Pseudomonadota</taxon>
        <taxon>Gammaproteobacteria</taxon>
        <taxon>Oceanospirillales</taxon>
        <taxon>Halomonadaceae</taxon>
        <taxon>Vreelandella</taxon>
    </lineage>
</organism>
<dbReference type="GO" id="GO:0005829">
    <property type="term" value="C:cytosol"/>
    <property type="evidence" value="ECO:0007669"/>
    <property type="project" value="TreeGrafter"/>
</dbReference>
<dbReference type="GO" id="GO:0007165">
    <property type="term" value="P:signal transduction"/>
    <property type="evidence" value="ECO:0007669"/>
    <property type="project" value="InterPro"/>
</dbReference>
<sequence length="185" mass="20032">MSHAGTSLDQALNNRRRQQEEVVNVDEPMTQLVVFSLAGQRFALPGENVTEILGGDQSVYLVPGMPASVEGVINLRGEIESVITLYSLLQLTFPDTDLPGPAPPGSVAAGMILMAQTEGMRSGLRIEQLEDVCDVPKSVLKPPPAALPSHLRPYVTGLWEQEQTQQAVAVLNLNALFRDYRQGLG</sequence>
<name>A0A368TXX4_9GAMM</name>
<dbReference type="SMART" id="SM00260">
    <property type="entry name" value="CheW"/>
    <property type="match status" value="1"/>
</dbReference>
<dbReference type="PANTHER" id="PTHR22617:SF23">
    <property type="entry name" value="CHEMOTAXIS PROTEIN CHEW"/>
    <property type="match status" value="1"/>
</dbReference>
<evidence type="ECO:0000259" key="2">
    <source>
        <dbReference type="PROSITE" id="PS50851"/>
    </source>
</evidence>
<evidence type="ECO:0000313" key="3">
    <source>
        <dbReference type="EMBL" id="RCV89625.1"/>
    </source>
</evidence>
<dbReference type="Proteomes" id="UP000253204">
    <property type="component" value="Unassembled WGS sequence"/>
</dbReference>
<dbReference type="SUPFAM" id="SSF50341">
    <property type="entry name" value="CheW-like"/>
    <property type="match status" value="1"/>
</dbReference>
<protein>
    <submittedName>
        <fullName evidence="3">Chemotaxis protein CheW</fullName>
    </submittedName>
</protein>
<dbReference type="InterPro" id="IPR036061">
    <property type="entry name" value="CheW-like_dom_sf"/>
</dbReference>
<keyword evidence="4" id="KW-1185">Reference proteome</keyword>
<dbReference type="Gene3D" id="2.40.50.180">
    <property type="entry name" value="CheA-289, Domain 4"/>
    <property type="match status" value="1"/>
</dbReference>
<dbReference type="Pfam" id="PF01584">
    <property type="entry name" value="CheW"/>
    <property type="match status" value="1"/>
</dbReference>
<feature type="domain" description="CheW-like" evidence="2">
    <location>
        <begin position="29"/>
        <end position="182"/>
    </location>
</feature>
<evidence type="ECO:0000256" key="1">
    <source>
        <dbReference type="SAM" id="MobiDB-lite"/>
    </source>
</evidence>
<dbReference type="PANTHER" id="PTHR22617">
    <property type="entry name" value="CHEMOTAXIS SENSOR HISTIDINE KINASE-RELATED"/>
    <property type="match status" value="1"/>
</dbReference>
<feature type="region of interest" description="Disordered" evidence="1">
    <location>
        <begin position="1"/>
        <end position="22"/>
    </location>
</feature>
<dbReference type="PROSITE" id="PS50851">
    <property type="entry name" value="CHEW"/>
    <property type="match status" value="1"/>
</dbReference>
<comment type="caution">
    <text evidence="3">The sequence shown here is derived from an EMBL/GenBank/DDBJ whole genome shotgun (WGS) entry which is preliminary data.</text>
</comment>
<feature type="compositionally biased region" description="Polar residues" evidence="1">
    <location>
        <begin position="1"/>
        <end position="13"/>
    </location>
</feature>
<dbReference type="InterPro" id="IPR002545">
    <property type="entry name" value="CheW-lke_dom"/>
</dbReference>
<dbReference type="EMBL" id="QPIJ01000030">
    <property type="protein sequence ID" value="RCV89625.1"/>
    <property type="molecule type" value="Genomic_DNA"/>
</dbReference>
<proteinExistence type="predicted"/>
<accession>A0A368TXX4</accession>
<dbReference type="RefSeq" id="WP_114487286.1">
    <property type="nucleotide sequence ID" value="NZ_CBCSHM010000041.1"/>
</dbReference>
<gene>
    <name evidence="3" type="ORF">DU506_12705</name>
</gene>
<reference evidence="3 4" key="1">
    <citation type="submission" date="2018-07" db="EMBL/GenBank/DDBJ databases">
        <title>Halomonas rutogse sp. nov., isolated from Lake TangqianCo on Tibetan Plateau.</title>
        <authorList>
            <person name="Lu H."/>
            <person name="Xing P."/>
            <person name="Wu Q."/>
        </authorList>
    </citation>
    <scope>NUCLEOTIDE SEQUENCE [LARGE SCALE GENOMIC DNA]</scope>
    <source>
        <strain evidence="3 4">TQ8S</strain>
    </source>
</reference>
<dbReference type="AlphaFoldDB" id="A0A368TXX4"/>